<keyword evidence="2" id="KW-1133">Transmembrane helix</keyword>
<dbReference type="Pfam" id="PF18895">
    <property type="entry name" value="T4SS_pilin"/>
    <property type="match status" value="1"/>
</dbReference>
<evidence type="ECO:0000313" key="4">
    <source>
        <dbReference type="EMBL" id="OGG86781.1"/>
    </source>
</evidence>
<reference evidence="4 5" key="1">
    <citation type="journal article" date="2016" name="Nat. Commun.">
        <title>Thousands of microbial genomes shed light on interconnected biogeochemical processes in an aquifer system.</title>
        <authorList>
            <person name="Anantharaman K."/>
            <person name="Brown C.T."/>
            <person name="Hug L.A."/>
            <person name="Sharon I."/>
            <person name="Castelle C.J."/>
            <person name="Probst A.J."/>
            <person name="Thomas B.C."/>
            <person name="Singh A."/>
            <person name="Wilkins M.J."/>
            <person name="Karaoz U."/>
            <person name="Brodie E.L."/>
            <person name="Williams K.H."/>
            <person name="Hubbard S.S."/>
            <person name="Banfield J.F."/>
        </authorList>
    </citation>
    <scope>NUCLEOTIDE SEQUENCE [LARGE SCALE GENOMIC DNA]</scope>
</reference>
<evidence type="ECO:0000313" key="5">
    <source>
        <dbReference type="Proteomes" id="UP000177968"/>
    </source>
</evidence>
<keyword evidence="2" id="KW-0472">Membrane</keyword>
<feature type="transmembrane region" description="Helical" evidence="2">
    <location>
        <begin position="67"/>
        <end position="89"/>
    </location>
</feature>
<dbReference type="Proteomes" id="UP000177968">
    <property type="component" value="Unassembled WGS sequence"/>
</dbReference>
<evidence type="ECO:0000256" key="1">
    <source>
        <dbReference type="SAM" id="MobiDB-lite"/>
    </source>
</evidence>
<dbReference type="EMBL" id="MFMO01000043">
    <property type="protein sequence ID" value="OGG86781.1"/>
    <property type="molecule type" value="Genomic_DNA"/>
</dbReference>
<comment type="caution">
    <text evidence="4">The sequence shown here is derived from an EMBL/GenBank/DDBJ whole genome shotgun (WGS) entry which is preliminary data.</text>
</comment>
<accession>A0A1F6FLN9</accession>
<feature type="region of interest" description="Disordered" evidence="1">
    <location>
        <begin position="166"/>
        <end position="185"/>
    </location>
</feature>
<organism evidence="4 5">
    <name type="scientific">Candidatus Kaiserbacteria bacterium RIFCSPLOWO2_12_FULL_50_28</name>
    <dbReference type="NCBI Taxonomy" id="1798527"/>
    <lineage>
        <taxon>Bacteria</taxon>
        <taxon>Candidatus Kaiseribacteriota</taxon>
    </lineage>
</organism>
<gene>
    <name evidence="4" type="ORF">A3H15_01785</name>
</gene>
<name>A0A1F6FLN9_9BACT</name>
<feature type="compositionally biased region" description="Polar residues" evidence="1">
    <location>
        <begin position="168"/>
        <end position="185"/>
    </location>
</feature>
<feature type="chain" id="PRO_5009524412" evidence="3">
    <location>
        <begin position="35"/>
        <end position="237"/>
    </location>
</feature>
<evidence type="ECO:0000256" key="3">
    <source>
        <dbReference type="SAM" id="SignalP"/>
    </source>
</evidence>
<dbReference type="AlphaFoldDB" id="A0A1F6FLN9"/>
<proteinExistence type="predicted"/>
<feature type="signal peptide" evidence="3">
    <location>
        <begin position="1"/>
        <end position="34"/>
    </location>
</feature>
<keyword evidence="3" id="KW-0732">Signal</keyword>
<sequence>MSHSRTMRNKIIRIGILLSAIILFGLTLSSVAHAAPAPGGFAPLADIPAGSKLSDLYSGPEGDLSTFINRIFSFAIAIGAMLAILRIAYAGYLYMVSDLWTNKERAKEILRDTTLGLLLLLAVWLILNQINPQFTNLNIKLKDSGSVQSERSTNAQTFRASADDRVTPTVNVPDNTPSSPAQTEGTFYPQAPYHEWCYQINEGFQCFGNNSSSGNACRNATQGIVPELISGCELLIR</sequence>
<dbReference type="InterPro" id="IPR043993">
    <property type="entry name" value="T4SS_pilin"/>
</dbReference>
<protein>
    <submittedName>
        <fullName evidence="4">Uncharacterized protein</fullName>
    </submittedName>
</protein>
<feature type="transmembrane region" description="Helical" evidence="2">
    <location>
        <begin position="109"/>
        <end position="127"/>
    </location>
</feature>
<evidence type="ECO:0000256" key="2">
    <source>
        <dbReference type="SAM" id="Phobius"/>
    </source>
</evidence>
<keyword evidence="2" id="KW-0812">Transmembrane</keyword>